<feature type="domain" description="Alpha-2-macroglobulin bait region" evidence="3">
    <location>
        <begin position="974"/>
        <end position="1116"/>
    </location>
</feature>
<dbReference type="Pfam" id="PF07678">
    <property type="entry name" value="TED_complement"/>
    <property type="match status" value="1"/>
</dbReference>
<evidence type="ECO:0000256" key="2">
    <source>
        <dbReference type="ARBA" id="ARBA00022729"/>
    </source>
</evidence>
<dbReference type="OrthoDB" id="9767116at2"/>
<evidence type="ECO:0000259" key="3">
    <source>
        <dbReference type="SMART" id="SM01359"/>
    </source>
</evidence>
<evidence type="ECO:0000313" key="6">
    <source>
        <dbReference type="Proteomes" id="UP000008720"/>
    </source>
</evidence>
<dbReference type="InterPro" id="IPR002890">
    <property type="entry name" value="MG2"/>
</dbReference>
<feature type="domain" description="Alpha-2-macroglobulin" evidence="4">
    <location>
        <begin position="1178"/>
        <end position="1268"/>
    </location>
</feature>
<dbReference type="InterPro" id="IPR041462">
    <property type="entry name" value="Bact_A2M_MG6"/>
</dbReference>
<dbReference type="PROSITE" id="PS51257">
    <property type="entry name" value="PROKAR_LIPOPROTEIN"/>
    <property type="match status" value="1"/>
</dbReference>
<accession>E4TND8</accession>
<dbReference type="SUPFAM" id="SSF48239">
    <property type="entry name" value="Terpenoid cyclases/Protein prenyltransferases"/>
    <property type="match status" value="1"/>
</dbReference>
<dbReference type="CDD" id="cd02891">
    <property type="entry name" value="A2M_like"/>
    <property type="match status" value="1"/>
</dbReference>
<dbReference type="Pfam" id="PF17972">
    <property type="entry name" value="bMG5"/>
    <property type="match status" value="1"/>
</dbReference>
<dbReference type="SMART" id="SM01360">
    <property type="entry name" value="A2M"/>
    <property type="match status" value="1"/>
</dbReference>
<keyword evidence="2" id="KW-0732">Signal</keyword>
<protein>
    <submittedName>
        <fullName evidence="5">Alpha-2-macroglobulin domain protein</fullName>
    </submittedName>
</protein>
<dbReference type="InterPro" id="IPR021868">
    <property type="entry name" value="Alpha_2_Macroglob_MG3"/>
</dbReference>
<dbReference type="InterPro" id="IPR047565">
    <property type="entry name" value="Alpha-macroglob_thiol-ester_cl"/>
</dbReference>
<evidence type="ECO:0000259" key="4">
    <source>
        <dbReference type="SMART" id="SM01360"/>
    </source>
</evidence>
<gene>
    <name evidence="5" type="ordered locus">Ftrac_0388</name>
</gene>
<reference evidence="5 6" key="1">
    <citation type="journal article" date="2011" name="Stand. Genomic Sci.">
        <title>Complete genome sequence of Marivirga tractuosa type strain (H-43).</title>
        <authorList>
            <person name="Pagani I."/>
            <person name="Chertkov O."/>
            <person name="Lapidus A."/>
            <person name="Lucas S."/>
            <person name="Del Rio T.G."/>
            <person name="Tice H."/>
            <person name="Copeland A."/>
            <person name="Cheng J.F."/>
            <person name="Nolan M."/>
            <person name="Saunders E."/>
            <person name="Pitluck S."/>
            <person name="Held B."/>
            <person name="Goodwin L."/>
            <person name="Liolios K."/>
            <person name="Ovchinikova G."/>
            <person name="Ivanova N."/>
            <person name="Mavromatis K."/>
            <person name="Pati A."/>
            <person name="Chen A."/>
            <person name="Palaniappan K."/>
            <person name="Land M."/>
            <person name="Hauser L."/>
            <person name="Jeffries C.D."/>
            <person name="Detter J.C."/>
            <person name="Han C."/>
            <person name="Tapia R."/>
            <person name="Ngatchou-Djao O.D."/>
            <person name="Rohde M."/>
            <person name="Goker M."/>
            <person name="Spring S."/>
            <person name="Sikorski J."/>
            <person name="Woyke T."/>
            <person name="Bristow J."/>
            <person name="Eisen J.A."/>
            <person name="Markowitz V."/>
            <person name="Hugenholtz P."/>
            <person name="Klenk H.P."/>
            <person name="Kyrpides N.C."/>
        </authorList>
    </citation>
    <scope>NUCLEOTIDE SEQUENCE [LARGE SCALE GENOMIC DNA]</scope>
    <source>
        <strain evidence="6">ATCC 23168 / DSM 4126 / NBRC 15989 / NCIMB 1408 / VKM B-1430 / H-43</strain>
    </source>
</reference>
<dbReference type="InterPro" id="IPR001599">
    <property type="entry name" value="Macroglobln_a2"/>
</dbReference>
<sequence>MRRLLLPLIPFVLLLTACSKKEEKSDSISSLGPYAEYINSISSGIISKTDPFVIELKSEVEGVKAGDELSSSYYDISPSVDAKAIWTSPSSIVITPEKYLESNKEYTISLELTDLISVPEELANFSFNVKTIPLSYAVELHHLSNTDENDFSKVALKGSLNASDWIDKEKVNEVVKANFNGKDLDISWTHGANSKEHEFTIQNITRVKEDKDLVIEWDGTPIGIKESGSTNYQIPSVDSFKIMSANVKRDGEAYISLVFSDPILNNQDFNTYVEVKRFDLSFTVDNNELKIFGKNGSLHGELDITVHKNLKNSKGLGLDKESQYSLQVSTFKPQVKLMAGQGNILPSTNELVLPIRVVGLKAIEVEVVKIFPNNMGQYFQDNELGGTYRLRRVGRPVVRKIIPLVKAGITDYYDWSKISLDLKDLFEAEKGAFYQVNIDFTKDMAVYNCEGMSDEADIEEYTYDPKTVDWDNNRNRYYGEYDWNERDNPCHDMYYRSNTSVSKMLFASDIGLTAKKAENNKLHVLSTDIPTTDAVESVNLKLYDYQNQLISEGKTDASGMAELPLHRQPFLLVAEKEKEFAYLKLEDGDALSLSNFDVSGATAKEGLKGFIYGERGVWRPGDTLNLSFILEDTYQRVPEGQKVVLDLFNPQGQLYKSYLPYKKEGPIYSFRPSTSSESPTGNWFCKVRAGSAEFTKNIKIETIKPNRLKIDVDFGKEILKQSEGNYANLSVRWMHGAVARNLKADFDIFTKATKTSFKDFYGYNFDDPGKEFYTDSKKIFESRINEKGEASFPIKVENKSEAPGMLRLVLNGKVFEEGGDFSIHTSSVLYSPYKSYVGINVPSVEENSAKPVLYTGKNNSIQLVNVDEEGNKTNNKSVTVELYKLEWRWWWDYGDDNISNYVSSRYNNPKKTYTVNLENGQKDWNLNIDNDDWGRYFIRIKDNSSGHSTGEVVYFRRSDWYGTMAKEMGGANVLNFSLSKEEAQVGEEVAVKIPSSGVGHAYVTVETGKALIQKEYISLEDQETIYKFTLSEEMAPNIYVHVSLIQPHGNQYNDLPLRMYGVRNVMVENKATLLEPEVQAPKNAQPKEIIQLTVNEKNGKPMAYTIALVDEGLLGLTNYKTPQPWDHFYAREALGVRTYDMFEDVLGSFAGKYGRLLAVGGDEMGPMEEKSESRFKPVVEYLGPFYLDKGDKRTHTVTIPQYIGELRMMLVAADKSGTYGSFEKSISINQPLMMLATLPRVMGPGETTKMPITLFANDPSIKTANVKVSSTGKLKSSKEMQVKLNPDSETIVYVDVEAEKALGSGKVHITATSGKNKAVYDVNMDVRPSNPRMISVKDKLLEDQETWTADYQPLGMLGTNESVLELSTLPPLNLDQRTSYLIRYPHGCIEQTTSSVFAQLYLSDLISLKEEKKYEIQRNIEAAIERLRNFQLPSGGFSYWPGMQTANEWGTSYAGHFLVEAQSRGYAVPKDMLRNFQKFQSEMANNWNSSTRYRSDLYQAYRLYTLALAGEPDMAPMNRMRENTGISELSKWLLANAYAQSSYQDVGEEMITNLTKEVKDYRELSGTFGSSTRDEAIILETLVKLGRKKDAFDMLQGIAEKLGDSDYWMSTQTTAYCLIAVAEYTKGFPASGNLNASVKIDEQVININQLGYFTQVNLLDADKSMKIEASNKSGAPLYVRLIRQGIPLEGGEKSDAKNLSISVNYYDNDGAQVDIKKMKQGTDFKAIVTVKNPGTKGELKELALTQIFPSGWEILNTRLNDTGAGNQDKAKYKDIRDDRVLTYFDLKAGEQKSFTVLLNASYKGRYYLPSVQAEAMYDNSIYANLEGKWVEVVD</sequence>
<dbReference type="HOGENOM" id="CLU_000965_2_1_10"/>
<dbReference type="InterPro" id="IPR041203">
    <property type="entry name" value="Bact_A2M_MG5"/>
</dbReference>
<keyword evidence="6" id="KW-1185">Reference proteome</keyword>
<dbReference type="PANTHER" id="PTHR40094">
    <property type="entry name" value="ALPHA-2-MACROGLOBULIN HOMOLOG"/>
    <property type="match status" value="1"/>
</dbReference>
<dbReference type="InterPro" id="IPR041246">
    <property type="entry name" value="Bact_MG10"/>
</dbReference>
<dbReference type="RefSeq" id="WP_013452546.1">
    <property type="nucleotide sequence ID" value="NC_014759.1"/>
</dbReference>
<dbReference type="STRING" id="643867.Ftrac_0388"/>
<dbReference type="eggNOG" id="COG2373">
    <property type="taxonomic scope" value="Bacteria"/>
</dbReference>
<dbReference type="GO" id="GO:0005615">
    <property type="term" value="C:extracellular space"/>
    <property type="evidence" value="ECO:0007669"/>
    <property type="project" value="InterPro"/>
</dbReference>
<dbReference type="InterPro" id="IPR011625">
    <property type="entry name" value="A2M_N_BRD"/>
</dbReference>
<dbReference type="InterPro" id="IPR011626">
    <property type="entry name" value="Alpha-macroglobulin_TED"/>
</dbReference>
<dbReference type="SMART" id="SM01359">
    <property type="entry name" value="A2M_N_2"/>
    <property type="match status" value="1"/>
</dbReference>
<dbReference type="KEGG" id="mtt:Ftrac_0388"/>
<name>E4TND8_MARTH</name>
<dbReference type="SMART" id="SM01419">
    <property type="entry name" value="Thiol-ester_cl"/>
    <property type="match status" value="1"/>
</dbReference>
<dbReference type="PANTHER" id="PTHR40094:SF1">
    <property type="entry name" value="UBIQUITIN DOMAIN-CONTAINING PROTEIN"/>
    <property type="match status" value="1"/>
</dbReference>
<dbReference type="Pfam" id="PF01835">
    <property type="entry name" value="MG2"/>
    <property type="match status" value="1"/>
</dbReference>
<dbReference type="EMBL" id="CP002349">
    <property type="protein sequence ID" value="ADR20395.1"/>
    <property type="molecule type" value="Genomic_DNA"/>
</dbReference>
<evidence type="ECO:0000313" key="5">
    <source>
        <dbReference type="EMBL" id="ADR20395.1"/>
    </source>
</evidence>
<dbReference type="Gene3D" id="1.50.10.20">
    <property type="match status" value="1"/>
</dbReference>
<dbReference type="Pfam" id="PF17962">
    <property type="entry name" value="bMG6"/>
    <property type="match status" value="1"/>
</dbReference>
<dbReference type="InterPro" id="IPR051802">
    <property type="entry name" value="YfhM-like"/>
</dbReference>
<dbReference type="Pfam" id="PF11974">
    <property type="entry name" value="bMG3"/>
    <property type="match status" value="1"/>
</dbReference>
<dbReference type="Gene3D" id="2.60.40.1930">
    <property type="match status" value="1"/>
</dbReference>
<dbReference type="GO" id="GO:0004866">
    <property type="term" value="F:endopeptidase inhibitor activity"/>
    <property type="evidence" value="ECO:0007669"/>
    <property type="project" value="InterPro"/>
</dbReference>
<dbReference type="Pfam" id="PF17973">
    <property type="entry name" value="bMG10"/>
    <property type="match status" value="1"/>
</dbReference>
<organism evidence="5 6">
    <name type="scientific">Marivirga tractuosa (strain ATCC 23168 / DSM 4126 / NBRC 15989 / NCIMB 1408 / VKM B-1430 / H-43)</name>
    <name type="common">Microscilla tractuosa</name>
    <name type="synonym">Flexibacter tractuosus</name>
    <dbReference type="NCBI Taxonomy" id="643867"/>
    <lineage>
        <taxon>Bacteria</taxon>
        <taxon>Pseudomonadati</taxon>
        <taxon>Bacteroidota</taxon>
        <taxon>Cytophagia</taxon>
        <taxon>Cytophagales</taxon>
        <taxon>Marivirgaceae</taxon>
        <taxon>Marivirga</taxon>
    </lineage>
</organism>
<evidence type="ECO:0000256" key="1">
    <source>
        <dbReference type="ARBA" id="ARBA00010556"/>
    </source>
</evidence>
<comment type="similarity">
    <text evidence="1">Belongs to the protease inhibitor I39 (alpha-2-macroglobulin) family. Bacterial alpha-2-macroglobulin subfamily.</text>
</comment>
<dbReference type="Proteomes" id="UP000008720">
    <property type="component" value="Chromosome"/>
</dbReference>
<dbReference type="InterPro" id="IPR008930">
    <property type="entry name" value="Terpenoid_cyclase/PrenylTrfase"/>
</dbReference>
<dbReference type="Pfam" id="PF07703">
    <property type="entry name" value="A2M_BRD"/>
    <property type="match status" value="1"/>
</dbReference>
<dbReference type="Pfam" id="PF00207">
    <property type="entry name" value="A2M"/>
    <property type="match status" value="1"/>
</dbReference>
<proteinExistence type="inferred from homology"/>